<protein>
    <recommendedName>
        <fullName evidence="4">3-keto-disaccharide hydrolase domain-containing protein</fullName>
    </recommendedName>
</protein>
<keyword evidence="1" id="KW-0732">Signal</keyword>
<evidence type="ECO:0008006" key="4">
    <source>
        <dbReference type="Google" id="ProtNLM"/>
    </source>
</evidence>
<dbReference type="Proteomes" id="UP001179181">
    <property type="component" value="Unassembled WGS sequence"/>
</dbReference>
<dbReference type="RefSeq" id="WP_167274972.1">
    <property type="nucleotide sequence ID" value="NZ_JAASQJ010000005.1"/>
</dbReference>
<organism evidence="2 3">
    <name type="scientific">Dyadobacter arcticus</name>
    <dbReference type="NCBI Taxonomy" id="1078754"/>
    <lineage>
        <taxon>Bacteria</taxon>
        <taxon>Pseudomonadati</taxon>
        <taxon>Bacteroidota</taxon>
        <taxon>Cytophagia</taxon>
        <taxon>Cytophagales</taxon>
        <taxon>Spirosomataceae</taxon>
        <taxon>Dyadobacter</taxon>
    </lineage>
</organism>
<keyword evidence="3" id="KW-1185">Reference proteome</keyword>
<evidence type="ECO:0000313" key="3">
    <source>
        <dbReference type="Proteomes" id="UP001179181"/>
    </source>
</evidence>
<proteinExistence type="predicted"/>
<name>A0ABX0UQP7_9BACT</name>
<dbReference type="EMBL" id="JAASQJ010000005">
    <property type="protein sequence ID" value="NIJ55322.1"/>
    <property type="molecule type" value="Genomic_DNA"/>
</dbReference>
<sequence length="214" mass="24349">MKILLASLLVLLASLSGLSQTLRPDLHKPDLWEINNRKVETFTDGDKKAVRFDVAEEEGFMLLKDYTFSEGTIEFDAKGKNVLQQSFVGITFYVQDFKTNDVVYFRPFNFMNPDTVRRPRSVQYVSMPNYPWEKLRADSPGKYENRVNPVPNPDGWFHAKITVIGKSIKVYVNNSPKPSLEVETLGKFTSGKIGFWAGPMSDPSFANLEITPEK</sequence>
<feature type="signal peptide" evidence="1">
    <location>
        <begin position="1"/>
        <end position="19"/>
    </location>
</feature>
<comment type="caution">
    <text evidence="2">The sequence shown here is derived from an EMBL/GenBank/DDBJ whole genome shotgun (WGS) entry which is preliminary data.</text>
</comment>
<gene>
    <name evidence="2" type="ORF">FHS68_004511</name>
</gene>
<reference evidence="2 3" key="1">
    <citation type="submission" date="2020-03" db="EMBL/GenBank/DDBJ databases">
        <title>Genomic Encyclopedia of Type Strains, Phase IV (KMG-IV): sequencing the most valuable type-strain genomes for metagenomic binning, comparative biology and taxonomic classification.</title>
        <authorList>
            <person name="Goeker M."/>
        </authorList>
    </citation>
    <scope>NUCLEOTIDE SEQUENCE [LARGE SCALE GENOMIC DNA]</scope>
    <source>
        <strain evidence="2 3">DSM 102865</strain>
    </source>
</reference>
<evidence type="ECO:0000256" key="1">
    <source>
        <dbReference type="SAM" id="SignalP"/>
    </source>
</evidence>
<accession>A0ABX0UQP7</accession>
<dbReference type="Gene3D" id="2.60.120.560">
    <property type="entry name" value="Exo-inulinase, domain 1"/>
    <property type="match status" value="1"/>
</dbReference>
<evidence type="ECO:0000313" key="2">
    <source>
        <dbReference type="EMBL" id="NIJ55322.1"/>
    </source>
</evidence>
<feature type="chain" id="PRO_5046325096" description="3-keto-disaccharide hydrolase domain-containing protein" evidence="1">
    <location>
        <begin position="20"/>
        <end position="214"/>
    </location>
</feature>